<evidence type="ECO:0000313" key="1">
    <source>
        <dbReference type="EMBL" id="GFY10782.1"/>
    </source>
</evidence>
<dbReference type="AlphaFoldDB" id="A0A8X6SKI7"/>
<comment type="caution">
    <text evidence="1">The sequence shown here is derived from an EMBL/GenBank/DDBJ whole genome shotgun (WGS) entry which is preliminary data.</text>
</comment>
<reference evidence="1" key="1">
    <citation type="submission" date="2020-08" db="EMBL/GenBank/DDBJ databases">
        <title>Multicomponent nature underlies the extraordinary mechanical properties of spider dragline silk.</title>
        <authorList>
            <person name="Kono N."/>
            <person name="Nakamura H."/>
            <person name="Mori M."/>
            <person name="Yoshida Y."/>
            <person name="Ohtoshi R."/>
            <person name="Malay A.D."/>
            <person name="Moran D.A.P."/>
            <person name="Tomita M."/>
            <person name="Numata K."/>
            <person name="Arakawa K."/>
        </authorList>
    </citation>
    <scope>NUCLEOTIDE SEQUENCE</scope>
</reference>
<sequence>MRGITQCRFKLIPASGRRSTDPLEPVGSEFITSLRNKGLSPVYPDPGSLDACPKRPMDKPTLGVRYATAFRALEPLKTRRVEELMHVKSAEAQRPPIDGM</sequence>
<gene>
    <name evidence="1" type="ORF">TNCV_1123051</name>
</gene>
<protein>
    <submittedName>
        <fullName evidence="1">Uncharacterized protein</fullName>
    </submittedName>
</protein>
<dbReference type="EMBL" id="BMAU01021301">
    <property type="protein sequence ID" value="GFY10782.1"/>
    <property type="molecule type" value="Genomic_DNA"/>
</dbReference>
<dbReference type="Proteomes" id="UP000887159">
    <property type="component" value="Unassembled WGS sequence"/>
</dbReference>
<keyword evidence="2" id="KW-1185">Reference proteome</keyword>
<name>A0A8X6SKI7_TRICX</name>
<proteinExistence type="predicted"/>
<accession>A0A8X6SKI7</accession>
<organism evidence="1 2">
    <name type="scientific">Trichonephila clavipes</name>
    <name type="common">Golden silk orbweaver</name>
    <name type="synonym">Nephila clavipes</name>
    <dbReference type="NCBI Taxonomy" id="2585209"/>
    <lineage>
        <taxon>Eukaryota</taxon>
        <taxon>Metazoa</taxon>
        <taxon>Ecdysozoa</taxon>
        <taxon>Arthropoda</taxon>
        <taxon>Chelicerata</taxon>
        <taxon>Arachnida</taxon>
        <taxon>Araneae</taxon>
        <taxon>Araneomorphae</taxon>
        <taxon>Entelegynae</taxon>
        <taxon>Araneoidea</taxon>
        <taxon>Nephilidae</taxon>
        <taxon>Trichonephila</taxon>
    </lineage>
</organism>
<evidence type="ECO:0000313" key="2">
    <source>
        <dbReference type="Proteomes" id="UP000887159"/>
    </source>
</evidence>